<dbReference type="RefSeq" id="WP_211551839.1">
    <property type="nucleotide sequence ID" value="NZ_JAGTUF010000032.1"/>
</dbReference>
<comment type="caution">
    <text evidence="2">The sequence shown here is derived from an EMBL/GenBank/DDBJ whole genome shotgun (WGS) entry which is preliminary data.</text>
</comment>
<keyword evidence="3" id="KW-1185">Reference proteome</keyword>
<feature type="domain" description="5-hmdU DNA kinase helical" evidence="1">
    <location>
        <begin position="38"/>
        <end position="317"/>
    </location>
</feature>
<evidence type="ECO:0000313" key="2">
    <source>
        <dbReference type="EMBL" id="MBR9973783.1"/>
    </source>
</evidence>
<dbReference type="Proteomes" id="UP000680714">
    <property type="component" value="Unassembled WGS sequence"/>
</dbReference>
<evidence type="ECO:0000313" key="3">
    <source>
        <dbReference type="Proteomes" id="UP000680714"/>
    </source>
</evidence>
<protein>
    <recommendedName>
        <fullName evidence="1">5-hmdU DNA kinase helical domain-containing protein</fullName>
    </recommendedName>
</protein>
<proteinExistence type="predicted"/>
<dbReference type="InterPro" id="IPR040684">
    <property type="entry name" value="HMUDK_hel"/>
</dbReference>
<evidence type="ECO:0000259" key="1">
    <source>
        <dbReference type="Pfam" id="PF18723"/>
    </source>
</evidence>
<accession>A0ABS5IH71</accession>
<dbReference type="Pfam" id="PF18723">
    <property type="entry name" value="HMUDK_hel"/>
    <property type="match status" value="1"/>
</dbReference>
<dbReference type="EMBL" id="JAGTUF010000032">
    <property type="protein sequence ID" value="MBR9973783.1"/>
    <property type="molecule type" value="Genomic_DNA"/>
</dbReference>
<reference evidence="2 3" key="1">
    <citation type="submission" date="2021-04" db="EMBL/GenBank/DDBJ databases">
        <title>Magnetospirillum sulfuroxidans sp. nov., a facultative chemolithoautotrophic sulfur-oxidizing alphaproteobacterium isolated from freshwater sediment and proposals for Paramagetospirillum gen. nov., and Magnetospirillaceae fam. nov.</title>
        <authorList>
            <person name="Koziaeva V."/>
            <person name="Geelhoed J.S."/>
            <person name="Sorokin D.Y."/>
            <person name="Grouzdev D.S."/>
        </authorList>
    </citation>
    <scope>NUCLEOTIDE SEQUENCE [LARGE SCALE GENOMIC DNA]</scope>
    <source>
        <strain evidence="2 3">J10</strain>
    </source>
</reference>
<organism evidence="2 3">
    <name type="scientific">Magnetospirillum sulfuroxidans</name>
    <dbReference type="NCBI Taxonomy" id="611300"/>
    <lineage>
        <taxon>Bacteria</taxon>
        <taxon>Pseudomonadati</taxon>
        <taxon>Pseudomonadota</taxon>
        <taxon>Alphaproteobacteria</taxon>
        <taxon>Rhodospirillales</taxon>
        <taxon>Rhodospirillaceae</taxon>
        <taxon>Magnetospirillum</taxon>
    </lineage>
</organism>
<sequence>MAVEIKNSVIDPMLPGLGPQPTPKLAPFFVGKVRLTPTEVYDSYWRFAALRQEAFFARIERPSTPPWTDDPIIRTFKFTNAYRAADRVSQYLIREVIYKGGQSVEDVFFRIILFKIFNKIETWEILTTHLGCISFADFDWRKASNVLDAAMLRNEKVYSAAYIMPSAKSAFGHDRKHSNHLSLLAKMMADKVPFRIQQSRSMQDAYEILLSYPSIGPFLAYQYVIDINYSAITSFSEDDFVVPGPGALSGVAKCFADLGGWEPSDVIRHVTDTQEREFERLGLMFRDLWGRRLHRIDCQNLFCEVDKYARIKHPEFSGQGGRTRIKQAFKPTNRPISFWFPPKWGINENIE</sequence>
<gene>
    <name evidence="2" type="ORF">KEC16_18815</name>
</gene>
<name>A0ABS5IH71_9PROT</name>